<dbReference type="OrthoDB" id="10428110at2759"/>
<dbReference type="InterPro" id="IPR050317">
    <property type="entry name" value="Plant_Fungal_Acyltransferase"/>
</dbReference>
<dbReference type="EMBL" id="JACEFO010002708">
    <property type="protein sequence ID" value="KAF8650870.1"/>
    <property type="molecule type" value="Genomic_DNA"/>
</dbReference>
<gene>
    <name evidence="4" type="ORF">HU200_063780</name>
</gene>
<evidence type="ECO:0000256" key="2">
    <source>
        <dbReference type="ARBA" id="ARBA00022679"/>
    </source>
</evidence>
<evidence type="ECO:0000313" key="4">
    <source>
        <dbReference type="EMBL" id="KAF8650870.1"/>
    </source>
</evidence>
<comment type="caution">
    <text evidence="4">The sequence shown here is derived from an EMBL/GenBank/DDBJ whole genome shotgun (WGS) entry which is preliminary data.</text>
</comment>
<evidence type="ECO:0000256" key="1">
    <source>
        <dbReference type="ARBA" id="ARBA00009861"/>
    </source>
</evidence>
<dbReference type="GO" id="GO:0016747">
    <property type="term" value="F:acyltransferase activity, transferring groups other than amino-acyl groups"/>
    <property type="evidence" value="ECO:0007669"/>
    <property type="project" value="UniProtKB-ARBA"/>
</dbReference>
<dbReference type="Proteomes" id="UP000636709">
    <property type="component" value="Unassembled WGS sequence"/>
</dbReference>
<proteinExistence type="inferred from homology"/>
<sequence length="450" mass="47563">MAAGALHAADDDDTVVVVPLTVFDKVNFDEHILAVSFFHPPSPPAAALEVGFAEALAAHRAWAGRLGGNRSTILLNDAGARLVEATADVALASLAPLDHPTPELRLALNPNLAGGEEEEEVMLVQVTRFACGSFAVGTAAHHLVSDGRGASAFLVAWGNATRGAAMDPVVPARLRASIFPPRCPPRVEFEHRGAELVVKPPNGVEQQGLLHNGVCRSSSHEHDVDELVVIRRVRFGREFIAELKSGSSPPPPSSYSTVQCVAAHIWRCATLARGIAGGEVVTTLRVAVDGRARMRGRPGVPDGYTGNVVLWARATTAAGELVSKPVGHAAGLVSRAVSRVDDSYFRSFIDFASSGAVEAEGLTPAADPARMVHSPDMEVYSLVGIAFNDLDFGTGRPFLRRLSHLPEGHVVIESSPSGDGGVDALVCLFRRAMDAFEACCYNLAMGDARL</sequence>
<accession>A0A835AAV8</accession>
<organism evidence="4 5">
    <name type="scientific">Digitaria exilis</name>
    <dbReference type="NCBI Taxonomy" id="1010633"/>
    <lineage>
        <taxon>Eukaryota</taxon>
        <taxon>Viridiplantae</taxon>
        <taxon>Streptophyta</taxon>
        <taxon>Embryophyta</taxon>
        <taxon>Tracheophyta</taxon>
        <taxon>Spermatophyta</taxon>
        <taxon>Magnoliopsida</taxon>
        <taxon>Liliopsida</taxon>
        <taxon>Poales</taxon>
        <taxon>Poaceae</taxon>
        <taxon>PACMAD clade</taxon>
        <taxon>Panicoideae</taxon>
        <taxon>Panicodae</taxon>
        <taxon>Paniceae</taxon>
        <taxon>Anthephorinae</taxon>
        <taxon>Digitaria</taxon>
    </lineage>
</organism>
<keyword evidence="2" id="KW-0808">Transferase</keyword>
<keyword evidence="3" id="KW-0012">Acyltransferase</keyword>
<dbReference type="Gene3D" id="3.30.559.10">
    <property type="entry name" value="Chloramphenicol acetyltransferase-like domain"/>
    <property type="match status" value="2"/>
</dbReference>
<dbReference type="AlphaFoldDB" id="A0A835AAV8"/>
<protein>
    <submittedName>
        <fullName evidence="4">Uncharacterized protein</fullName>
    </submittedName>
</protein>
<dbReference type="PANTHER" id="PTHR31642">
    <property type="entry name" value="TRICHOTHECENE 3-O-ACETYLTRANSFERASE"/>
    <property type="match status" value="1"/>
</dbReference>
<dbReference type="Pfam" id="PF02458">
    <property type="entry name" value="Transferase"/>
    <property type="match status" value="1"/>
</dbReference>
<reference evidence="4" key="1">
    <citation type="submission" date="2020-07" db="EMBL/GenBank/DDBJ databases">
        <title>Genome sequence and genetic diversity analysis of an under-domesticated orphan crop, white fonio (Digitaria exilis).</title>
        <authorList>
            <person name="Bennetzen J.L."/>
            <person name="Chen S."/>
            <person name="Ma X."/>
            <person name="Wang X."/>
            <person name="Yssel A.E.J."/>
            <person name="Chaluvadi S.R."/>
            <person name="Johnson M."/>
            <person name="Gangashetty P."/>
            <person name="Hamidou F."/>
            <person name="Sanogo M.D."/>
            <person name="Zwaenepoel A."/>
            <person name="Wallace J."/>
            <person name="Van De Peer Y."/>
            <person name="Van Deynze A."/>
        </authorList>
    </citation>
    <scope>NUCLEOTIDE SEQUENCE</scope>
    <source>
        <tissue evidence="4">Leaves</tissue>
    </source>
</reference>
<evidence type="ECO:0000256" key="3">
    <source>
        <dbReference type="ARBA" id="ARBA00023315"/>
    </source>
</evidence>
<dbReference type="FunFam" id="3.30.559.10:FF:000008">
    <property type="entry name" value="Tryptamine hydroxycinnamoyl transferase"/>
    <property type="match status" value="1"/>
</dbReference>
<name>A0A835AAV8_9POAL</name>
<keyword evidence="5" id="KW-1185">Reference proteome</keyword>
<evidence type="ECO:0000313" key="5">
    <source>
        <dbReference type="Proteomes" id="UP000636709"/>
    </source>
</evidence>
<dbReference type="InterPro" id="IPR023213">
    <property type="entry name" value="CAT-like_dom_sf"/>
</dbReference>
<dbReference type="PANTHER" id="PTHR31642:SF13">
    <property type="entry name" value="AGMATINE HYDROXYCINNAMOYLTRANSFERASE 1"/>
    <property type="match status" value="1"/>
</dbReference>
<comment type="similarity">
    <text evidence="1">Belongs to the plant acyltransferase family.</text>
</comment>